<feature type="compositionally biased region" description="Gly residues" evidence="4">
    <location>
        <begin position="1"/>
        <end position="10"/>
    </location>
</feature>
<comment type="caution">
    <text evidence="5">The sequence shown here is derived from an EMBL/GenBank/DDBJ whole genome shotgun (WGS) entry which is preliminary data.</text>
</comment>
<dbReference type="NCBIfam" id="NF005758">
    <property type="entry name" value="PRK07582.1"/>
    <property type="match status" value="1"/>
</dbReference>
<proteinExistence type="inferred from homology"/>
<dbReference type="InterPro" id="IPR015421">
    <property type="entry name" value="PyrdxlP-dep_Trfase_major"/>
</dbReference>
<keyword evidence="5" id="KW-0456">Lyase</keyword>
<dbReference type="EMBL" id="JBHUHP010000007">
    <property type="protein sequence ID" value="MFD2091349.1"/>
    <property type="molecule type" value="Genomic_DNA"/>
</dbReference>
<dbReference type="InterPro" id="IPR015422">
    <property type="entry name" value="PyrdxlP-dep_Trfase_small"/>
</dbReference>
<dbReference type="Pfam" id="PF01053">
    <property type="entry name" value="Cys_Met_Meta_PP"/>
    <property type="match status" value="1"/>
</dbReference>
<comment type="cofactor">
    <cofactor evidence="1 3">
        <name>pyridoxal 5'-phosphate</name>
        <dbReference type="ChEBI" id="CHEBI:597326"/>
    </cofactor>
</comment>
<accession>A0ABW4X997</accession>
<evidence type="ECO:0000256" key="4">
    <source>
        <dbReference type="SAM" id="MobiDB-lite"/>
    </source>
</evidence>
<feature type="region of interest" description="Disordered" evidence="4">
    <location>
        <begin position="1"/>
        <end position="76"/>
    </location>
</feature>
<keyword evidence="2 3" id="KW-0663">Pyridoxal phosphate</keyword>
<dbReference type="Proteomes" id="UP001597402">
    <property type="component" value="Unassembled WGS sequence"/>
</dbReference>
<dbReference type="RefSeq" id="WP_376873540.1">
    <property type="nucleotide sequence ID" value="NZ_JBHUHP010000007.1"/>
</dbReference>
<reference evidence="6" key="1">
    <citation type="journal article" date="2019" name="Int. J. Syst. Evol. Microbiol.">
        <title>The Global Catalogue of Microorganisms (GCM) 10K type strain sequencing project: providing services to taxonomists for standard genome sequencing and annotation.</title>
        <authorList>
            <consortium name="The Broad Institute Genomics Platform"/>
            <consortium name="The Broad Institute Genome Sequencing Center for Infectious Disease"/>
            <person name="Wu L."/>
            <person name="Ma J."/>
        </authorList>
    </citation>
    <scope>NUCLEOTIDE SEQUENCE [LARGE SCALE GENOMIC DNA]</scope>
    <source>
        <strain evidence="6">JCM 3338</strain>
    </source>
</reference>
<comment type="similarity">
    <text evidence="3">Belongs to the trans-sulfuration enzymes family.</text>
</comment>
<dbReference type="InterPro" id="IPR000277">
    <property type="entry name" value="Cys/Met-Metab_PyrdxlP-dep_enz"/>
</dbReference>
<evidence type="ECO:0000313" key="6">
    <source>
        <dbReference type="Proteomes" id="UP001597402"/>
    </source>
</evidence>
<evidence type="ECO:0000313" key="5">
    <source>
        <dbReference type="EMBL" id="MFD2091349.1"/>
    </source>
</evidence>
<dbReference type="EC" id="4.4.1.1" evidence="5"/>
<feature type="compositionally biased region" description="Basic and acidic residues" evidence="4">
    <location>
        <begin position="26"/>
        <end position="37"/>
    </location>
</feature>
<evidence type="ECO:0000256" key="3">
    <source>
        <dbReference type="RuleBase" id="RU362118"/>
    </source>
</evidence>
<gene>
    <name evidence="5" type="ORF">ACFSHS_07125</name>
</gene>
<evidence type="ECO:0000256" key="1">
    <source>
        <dbReference type="ARBA" id="ARBA00001933"/>
    </source>
</evidence>
<dbReference type="Gene3D" id="3.90.1150.10">
    <property type="entry name" value="Aspartate Aminotransferase, domain 1"/>
    <property type="match status" value="1"/>
</dbReference>
<dbReference type="PANTHER" id="PTHR11808">
    <property type="entry name" value="TRANS-SULFURATION ENZYME FAMILY MEMBER"/>
    <property type="match status" value="1"/>
</dbReference>
<name>A0ABW4X997_9ACTN</name>
<dbReference type="GO" id="GO:0016829">
    <property type="term" value="F:lyase activity"/>
    <property type="evidence" value="ECO:0007669"/>
    <property type="project" value="UniProtKB-KW"/>
</dbReference>
<sequence length="425" mass="43831">MPRGRGAGADGEGDHVAGGEAGVSGQEREPRSEERARSGAPRASEPGTGTRESWGDGTRSVRAGEGPPVAGAPLRPSPVFAAPFHLADLPPRAGGADAYARTEHPTLREFEAAVGELDGGRCLSFATGMAALTAAVLACAGSGDRIVLPSDGYYTTRLLAAHELARFGIEAEYVPTPGIEEFAAGGGLDGVRMVLLETPSNPQLDVCDIAAVARAAKASGALVAVDNTTATPLGQRPLELGADMTVGSDTKALTGHSDLLLGHVSTTDDDLHGRLQGWRNHSGSTPGPFEAWLGHRSMSTLDLRLARQAANAAAVADLLASTPAVTGVRWPWRPEDPSFALAARQMLRPHGVVSAELADEDAVARLLAGTRLWTAATSFGGVHSTVDRRAQWGGDAVPPGFVRLSCGIEDTADLVADLSGALACL</sequence>
<organism evidence="5 6">
    <name type="scientific">Blastococcus deserti</name>
    <dbReference type="NCBI Taxonomy" id="2259033"/>
    <lineage>
        <taxon>Bacteria</taxon>
        <taxon>Bacillati</taxon>
        <taxon>Actinomycetota</taxon>
        <taxon>Actinomycetes</taxon>
        <taxon>Geodermatophilales</taxon>
        <taxon>Geodermatophilaceae</taxon>
        <taxon>Blastococcus</taxon>
    </lineage>
</organism>
<dbReference type="PANTHER" id="PTHR11808:SF85">
    <property type="entry name" value="CYSTATHIONINE GAMMA-LYASE-RELATED"/>
    <property type="match status" value="1"/>
</dbReference>
<keyword evidence="6" id="KW-1185">Reference proteome</keyword>
<evidence type="ECO:0000256" key="2">
    <source>
        <dbReference type="ARBA" id="ARBA00022898"/>
    </source>
</evidence>
<dbReference type="InterPro" id="IPR015424">
    <property type="entry name" value="PyrdxlP-dep_Trfase"/>
</dbReference>
<dbReference type="SUPFAM" id="SSF53383">
    <property type="entry name" value="PLP-dependent transferases"/>
    <property type="match status" value="1"/>
</dbReference>
<dbReference type="PIRSF" id="PIRSF001434">
    <property type="entry name" value="CGS"/>
    <property type="match status" value="1"/>
</dbReference>
<dbReference type="Gene3D" id="3.40.640.10">
    <property type="entry name" value="Type I PLP-dependent aspartate aminotransferase-like (Major domain)"/>
    <property type="match status" value="1"/>
</dbReference>
<protein>
    <submittedName>
        <fullName evidence="5">Cystathionine gamma-lyase</fullName>
        <ecNumber evidence="5">4.4.1.1</ecNumber>
    </submittedName>
</protein>